<evidence type="ECO:0000259" key="6">
    <source>
        <dbReference type="Pfam" id="PF02874"/>
    </source>
</evidence>
<comment type="caution">
    <text evidence="8">The sequence shown here is derived from an EMBL/GenBank/DDBJ whole genome shotgun (WGS) entry which is preliminary data.</text>
</comment>
<dbReference type="PROSITE" id="PS00152">
    <property type="entry name" value="ATPASE_ALPHA_BETA"/>
    <property type="match status" value="1"/>
</dbReference>
<dbReference type="EMBL" id="CALNXJ010000019">
    <property type="protein sequence ID" value="CAH3122588.1"/>
    <property type="molecule type" value="Genomic_DNA"/>
</dbReference>
<dbReference type="InterPro" id="IPR027417">
    <property type="entry name" value="P-loop_NTPase"/>
</dbReference>
<dbReference type="Gene3D" id="3.40.50.12240">
    <property type="match status" value="2"/>
</dbReference>
<keyword evidence="4" id="KW-0406">Ion transport</keyword>
<dbReference type="NCBIfam" id="NF003235">
    <property type="entry name" value="PRK04196.1"/>
    <property type="match status" value="1"/>
</dbReference>
<evidence type="ECO:0000256" key="2">
    <source>
        <dbReference type="ARBA" id="ARBA00022448"/>
    </source>
</evidence>
<dbReference type="InterPro" id="IPR020003">
    <property type="entry name" value="ATPase_a/bsu_AS"/>
</dbReference>
<dbReference type="GO" id="GO:0005524">
    <property type="term" value="F:ATP binding"/>
    <property type="evidence" value="ECO:0007669"/>
    <property type="project" value="InterPro"/>
</dbReference>
<accession>A0AAU9WR15</accession>
<feature type="domain" description="ATPase F1/V1/A1 complex alpha/beta subunit nucleotide-binding" evidence="5">
    <location>
        <begin position="212"/>
        <end position="438"/>
    </location>
</feature>
<dbReference type="CDD" id="cd01135">
    <property type="entry name" value="V_A-ATPase_B"/>
    <property type="match status" value="1"/>
</dbReference>
<dbReference type="InterPro" id="IPR000194">
    <property type="entry name" value="ATPase_F1/V1/A1_a/bsu_nucl-bd"/>
</dbReference>
<dbReference type="GO" id="GO:0046961">
    <property type="term" value="F:proton-transporting ATPase activity, rotational mechanism"/>
    <property type="evidence" value="ECO:0007669"/>
    <property type="project" value="InterPro"/>
</dbReference>
<dbReference type="HAMAP" id="MF_00310">
    <property type="entry name" value="ATP_synth_B_arch"/>
    <property type="match status" value="1"/>
</dbReference>
<dbReference type="InterPro" id="IPR005723">
    <property type="entry name" value="ATPase_V1-cplx_bsu"/>
</dbReference>
<evidence type="ECO:0000256" key="1">
    <source>
        <dbReference type="ARBA" id="ARBA00008936"/>
    </source>
</evidence>
<dbReference type="GO" id="GO:0033180">
    <property type="term" value="C:proton-transporting V-type ATPase, V1 domain"/>
    <property type="evidence" value="ECO:0007669"/>
    <property type="project" value="InterPro"/>
</dbReference>
<dbReference type="PANTHER" id="PTHR43389">
    <property type="entry name" value="V-TYPE PROTON ATPASE SUBUNIT B"/>
    <property type="match status" value="1"/>
</dbReference>
<dbReference type="CDD" id="cd18112">
    <property type="entry name" value="ATP-synt_V_A-type_beta_C"/>
    <property type="match status" value="1"/>
</dbReference>
<dbReference type="InterPro" id="IPR004100">
    <property type="entry name" value="ATPase_F1/V1/A1_a/bsu_N"/>
</dbReference>
<dbReference type="PANTHER" id="PTHR43389:SF4">
    <property type="entry name" value="V-TYPE PROTON ATPASE SUBUNIT B"/>
    <property type="match status" value="1"/>
</dbReference>
<feature type="domain" description="ATPase F1/V1/A1 complex alpha/beta subunit N-terminal" evidence="6">
    <location>
        <begin position="33"/>
        <end position="83"/>
    </location>
</feature>
<evidence type="ECO:0000259" key="5">
    <source>
        <dbReference type="Pfam" id="PF00006"/>
    </source>
</evidence>
<feature type="domain" description="ATP synthase A/B type C-terminal" evidence="7">
    <location>
        <begin position="444"/>
        <end position="543"/>
    </location>
</feature>
<dbReference type="NCBIfam" id="TIGR01040">
    <property type="entry name" value="V-ATPase_V1_B"/>
    <property type="match status" value="1"/>
</dbReference>
<keyword evidence="9" id="KW-1185">Reference proteome</keyword>
<gene>
    <name evidence="8" type="ORF">PMEA_00009698</name>
</gene>
<reference evidence="8 9" key="1">
    <citation type="submission" date="2022-05" db="EMBL/GenBank/DDBJ databases">
        <authorList>
            <consortium name="Genoscope - CEA"/>
            <person name="William W."/>
        </authorList>
    </citation>
    <scope>NUCLEOTIDE SEQUENCE [LARGE SCALE GENOMIC DNA]</scope>
</reference>
<evidence type="ECO:0008006" key="10">
    <source>
        <dbReference type="Google" id="ProtNLM"/>
    </source>
</evidence>
<sequence>MAPTTGENGVAKEHAAAVTRNYISQPRLTYKTVSGVNGPLVILDDVKFPKFAEIVTLTLQDGSQRSGQVLEVSGSKAVVQVLKSNGASDSFKLCVQIQCCRLFTQSDVNWFVLQQKVKLESHHRQKTIFFNTTVHVFEGTSGIDAKHTTCEFTGDILRTPVSSDMLGRVFNGSGKAIDRGPAVMAEDFLDIQGGQPINPWSRIYPEEMIQTGISAIDTMNSIARGQKIPIFSAAGLPHNDIAAQICRQAGLVKFKKGVMDDHSDNFAIVFAAMGVNMETARFFKQDFEENGSMENVCLFLNLANDPTIERIITPRLALTTAEFLAYQCENHVLVILTDMSSYAEALREVSAAREEVPGRRGFPGYMYTDLATIYERAGRVEGRNGSITQIPILTMPNDDITHPIPDLTGYITEGQIYVDRQLHNRQVYPPINVLPSLSRLMKSAIGEGMTRKDHADVSNQLYANYAIGKDVQAMKAVVGEEALTSEDLLYLEFLSKFEKNFITQGTYENRSVFDSLDIGWSLLRIFPKEMLKRIPQSILAEYYPRDGRGGSD</sequence>
<name>A0AAU9WR15_9CNID</name>
<protein>
    <recommendedName>
        <fullName evidence="10">Vacuolar proton pump subunit B</fullName>
    </recommendedName>
</protein>
<dbReference type="Pfam" id="PF02874">
    <property type="entry name" value="ATP-synt_ab_N"/>
    <property type="match status" value="1"/>
</dbReference>
<keyword evidence="2" id="KW-0813">Transport</keyword>
<evidence type="ECO:0000313" key="8">
    <source>
        <dbReference type="EMBL" id="CAH3122588.1"/>
    </source>
</evidence>
<dbReference type="InterPro" id="IPR055190">
    <property type="entry name" value="ATP-synt_VA_C"/>
</dbReference>
<dbReference type="Pfam" id="PF00006">
    <property type="entry name" value="ATP-synt_ab"/>
    <property type="match status" value="1"/>
</dbReference>
<dbReference type="GO" id="GO:0007035">
    <property type="term" value="P:vacuolar acidification"/>
    <property type="evidence" value="ECO:0007669"/>
    <property type="project" value="TreeGrafter"/>
</dbReference>
<evidence type="ECO:0000256" key="4">
    <source>
        <dbReference type="ARBA" id="ARBA00023065"/>
    </source>
</evidence>
<evidence type="ECO:0000259" key="7">
    <source>
        <dbReference type="Pfam" id="PF22919"/>
    </source>
</evidence>
<dbReference type="PIRSF" id="PIRSF039114">
    <property type="entry name" value="V-ATPsynth_beta/V-ATPase_B"/>
    <property type="match status" value="1"/>
</dbReference>
<dbReference type="GO" id="GO:0046034">
    <property type="term" value="P:ATP metabolic process"/>
    <property type="evidence" value="ECO:0007669"/>
    <property type="project" value="InterPro"/>
</dbReference>
<dbReference type="FunFam" id="3.40.50.12240:FF:000001">
    <property type="entry name" value="V-type proton ATPase subunit B, brain"/>
    <property type="match status" value="1"/>
</dbReference>
<proteinExistence type="inferred from homology"/>
<keyword evidence="3" id="KW-0375">Hydrogen ion transport</keyword>
<dbReference type="Proteomes" id="UP001159428">
    <property type="component" value="Unassembled WGS sequence"/>
</dbReference>
<comment type="similarity">
    <text evidence="1">Belongs to the ATPase alpha/beta chains family.</text>
</comment>
<dbReference type="SUPFAM" id="SSF52540">
    <property type="entry name" value="P-loop containing nucleoside triphosphate hydrolases"/>
    <property type="match status" value="1"/>
</dbReference>
<dbReference type="AlphaFoldDB" id="A0AAU9WR15"/>
<dbReference type="CDD" id="cd18118">
    <property type="entry name" value="ATP-synt_V_A-type_beta_N"/>
    <property type="match status" value="1"/>
</dbReference>
<dbReference type="InterPro" id="IPR022879">
    <property type="entry name" value="V-ATPase_su_B/beta"/>
</dbReference>
<dbReference type="Pfam" id="PF22919">
    <property type="entry name" value="ATP-synt_VA_C"/>
    <property type="match status" value="1"/>
</dbReference>
<evidence type="ECO:0000256" key="3">
    <source>
        <dbReference type="ARBA" id="ARBA00022781"/>
    </source>
</evidence>
<evidence type="ECO:0000313" key="9">
    <source>
        <dbReference type="Proteomes" id="UP001159428"/>
    </source>
</evidence>
<organism evidence="8 9">
    <name type="scientific">Pocillopora meandrina</name>
    <dbReference type="NCBI Taxonomy" id="46732"/>
    <lineage>
        <taxon>Eukaryota</taxon>
        <taxon>Metazoa</taxon>
        <taxon>Cnidaria</taxon>
        <taxon>Anthozoa</taxon>
        <taxon>Hexacorallia</taxon>
        <taxon>Scleractinia</taxon>
        <taxon>Astrocoeniina</taxon>
        <taxon>Pocilloporidae</taxon>
        <taxon>Pocillopora</taxon>
    </lineage>
</organism>